<feature type="region of interest" description="Disordered" evidence="1">
    <location>
        <begin position="336"/>
        <end position="397"/>
    </location>
</feature>
<feature type="compositionally biased region" description="Low complexity" evidence="1">
    <location>
        <begin position="1"/>
        <end position="13"/>
    </location>
</feature>
<name>A0A6G1H9D6_9PEZI</name>
<organism evidence="2 3">
    <name type="scientific">Aulographum hederae CBS 113979</name>
    <dbReference type="NCBI Taxonomy" id="1176131"/>
    <lineage>
        <taxon>Eukaryota</taxon>
        <taxon>Fungi</taxon>
        <taxon>Dikarya</taxon>
        <taxon>Ascomycota</taxon>
        <taxon>Pezizomycotina</taxon>
        <taxon>Dothideomycetes</taxon>
        <taxon>Pleosporomycetidae</taxon>
        <taxon>Aulographales</taxon>
        <taxon>Aulographaceae</taxon>
    </lineage>
</organism>
<dbReference type="AlphaFoldDB" id="A0A6G1H9D6"/>
<keyword evidence="3" id="KW-1185">Reference proteome</keyword>
<dbReference type="EMBL" id="ML977144">
    <property type="protein sequence ID" value="KAF1989672.1"/>
    <property type="molecule type" value="Genomic_DNA"/>
</dbReference>
<dbReference type="OrthoDB" id="3786440at2759"/>
<accession>A0A6G1H9D6</accession>
<evidence type="ECO:0000313" key="3">
    <source>
        <dbReference type="Proteomes" id="UP000800041"/>
    </source>
</evidence>
<evidence type="ECO:0000313" key="2">
    <source>
        <dbReference type="EMBL" id="KAF1989672.1"/>
    </source>
</evidence>
<sequence length="415" mass="45467">MESSSSRDVSPGSPAHGSERSSKRASLESTLVDAVEKMNIQSLPHNQPIPEALRRTQAHSPPNVNRVSRHGRGKVGLKPRTGVLRIASRHTALAGAPGNGSVPFHMPFRDNHPHRITHGVDPKDIRNTRRATKTRRDTVIFQDMDLPPTPASTQKTPMELYQPRPKTPRRTPLASTTTNPRKPKFFPLTPIANDLASLAVMAEVPTSGLSIPDKDQRAAVARALRLRSGSVLTVIPPERTAWQRSMYIPGPIRIQQPYTQPAALNFSMGGVDVFGNEIEPTGTLSPRRTSEDSTIDDLVGYFDSFGFAPISCEHDLFWLGDEERTQRRYPQLSRFSGMSFASGSPRSSKHPLGIGSRPPTRPLPPSPSPPMPPPKVERVGTGIRAPRQGRGMTTTTPPVAKMKFSRLVKSATSII</sequence>
<proteinExistence type="predicted"/>
<evidence type="ECO:0000256" key="1">
    <source>
        <dbReference type="SAM" id="MobiDB-lite"/>
    </source>
</evidence>
<feature type="compositionally biased region" description="Basic and acidic residues" evidence="1">
    <location>
        <begin position="17"/>
        <end position="26"/>
    </location>
</feature>
<protein>
    <submittedName>
        <fullName evidence="2">Uncharacterized protein</fullName>
    </submittedName>
</protein>
<feature type="region of interest" description="Disordered" evidence="1">
    <location>
        <begin position="143"/>
        <end position="186"/>
    </location>
</feature>
<feature type="region of interest" description="Disordered" evidence="1">
    <location>
        <begin position="1"/>
        <end position="28"/>
    </location>
</feature>
<feature type="region of interest" description="Disordered" evidence="1">
    <location>
        <begin position="56"/>
        <end position="76"/>
    </location>
</feature>
<dbReference type="Proteomes" id="UP000800041">
    <property type="component" value="Unassembled WGS sequence"/>
</dbReference>
<gene>
    <name evidence="2" type="ORF">K402DRAFT_401777</name>
</gene>
<reference evidence="2" key="1">
    <citation type="journal article" date="2020" name="Stud. Mycol.">
        <title>101 Dothideomycetes genomes: a test case for predicting lifestyles and emergence of pathogens.</title>
        <authorList>
            <person name="Haridas S."/>
            <person name="Albert R."/>
            <person name="Binder M."/>
            <person name="Bloem J."/>
            <person name="Labutti K."/>
            <person name="Salamov A."/>
            <person name="Andreopoulos B."/>
            <person name="Baker S."/>
            <person name="Barry K."/>
            <person name="Bills G."/>
            <person name="Bluhm B."/>
            <person name="Cannon C."/>
            <person name="Castanera R."/>
            <person name="Culley D."/>
            <person name="Daum C."/>
            <person name="Ezra D."/>
            <person name="Gonzalez J."/>
            <person name="Henrissat B."/>
            <person name="Kuo A."/>
            <person name="Liang C."/>
            <person name="Lipzen A."/>
            <person name="Lutzoni F."/>
            <person name="Magnuson J."/>
            <person name="Mondo S."/>
            <person name="Nolan M."/>
            <person name="Ohm R."/>
            <person name="Pangilinan J."/>
            <person name="Park H.-J."/>
            <person name="Ramirez L."/>
            <person name="Alfaro M."/>
            <person name="Sun H."/>
            <person name="Tritt A."/>
            <person name="Yoshinaga Y."/>
            <person name="Zwiers L.-H."/>
            <person name="Turgeon B."/>
            <person name="Goodwin S."/>
            <person name="Spatafora J."/>
            <person name="Crous P."/>
            <person name="Grigoriev I."/>
        </authorList>
    </citation>
    <scope>NUCLEOTIDE SEQUENCE</scope>
    <source>
        <strain evidence="2">CBS 113979</strain>
    </source>
</reference>
<feature type="compositionally biased region" description="Pro residues" evidence="1">
    <location>
        <begin position="359"/>
        <end position="374"/>
    </location>
</feature>
<feature type="compositionally biased region" description="Polar residues" evidence="1">
    <location>
        <begin position="336"/>
        <end position="346"/>
    </location>
</feature>
<feature type="compositionally biased region" description="Basic residues" evidence="1">
    <location>
        <begin position="67"/>
        <end position="76"/>
    </location>
</feature>